<dbReference type="OrthoDB" id="9816381at2"/>
<dbReference type="InterPro" id="IPR036086">
    <property type="entry name" value="ParB/Sulfiredoxin_sf"/>
</dbReference>
<dbReference type="Gene3D" id="3.90.1530.30">
    <property type="match status" value="1"/>
</dbReference>
<dbReference type="SMART" id="SM00470">
    <property type="entry name" value="ParB"/>
    <property type="match status" value="1"/>
</dbReference>
<dbReference type="STRING" id="1077947.SAMN05216227_10893"/>
<proteinExistence type="predicted"/>
<dbReference type="Proteomes" id="UP000183002">
    <property type="component" value="Unassembled WGS sequence"/>
</dbReference>
<evidence type="ECO:0000313" key="3">
    <source>
        <dbReference type="Proteomes" id="UP000183002"/>
    </source>
</evidence>
<dbReference type="InterPro" id="IPR003115">
    <property type="entry name" value="ParB_N"/>
</dbReference>
<dbReference type="RefSeq" id="WP_050519388.1">
    <property type="nucleotide sequence ID" value="NZ_FOCO01000089.1"/>
</dbReference>
<dbReference type="SUPFAM" id="SSF110849">
    <property type="entry name" value="ParB/Sulfiredoxin"/>
    <property type="match status" value="1"/>
</dbReference>
<dbReference type="AlphaFoldDB" id="A0A1H8NLE6"/>
<dbReference type="Pfam" id="PF02195">
    <property type="entry name" value="ParB_N"/>
    <property type="match status" value="1"/>
</dbReference>
<evidence type="ECO:0000259" key="1">
    <source>
        <dbReference type="SMART" id="SM00470"/>
    </source>
</evidence>
<organism evidence="2 3">
    <name type="scientific">Pseudorhodobacter antarcticus</name>
    <dbReference type="NCBI Taxonomy" id="1077947"/>
    <lineage>
        <taxon>Bacteria</taxon>
        <taxon>Pseudomonadati</taxon>
        <taxon>Pseudomonadota</taxon>
        <taxon>Alphaproteobacteria</taxon>
        <taxon>Rhodobacterales</taxon>
        <taxon>Paracoccaceae</taxon>
        <taxon>Pseudorhodobacter</taxon>
    </lineage>
</organism>
<dbReference type="EMBL" id="FOCO01000089">
    <property type="protein sequence ID" value="SEO30541.1"/>
    <property type="molecule type" value="Genomic_DNA"/>
</dbReference>
<gene>
    <name evidence="2" type="ORF">SAMN05216227_10893</name>
</gene>
<feature type="domain" description="ParB-like N-terminal" evidence="1">
    <location>
        <begin position="5"/>
        <end position="81"/>
    </location>
</feature>
<sequence>MLMKETLAIDDVRVPAKRKKTLEPAKVQDIANDMLENGQTTPISVRSADDGYVLIEGLHRLEALRALGEATVNVYLVHARLH</sequence>
<reference evidence="2 3" key="1">
    <citation type="submission" date="2016-10" db="EMBL/GenBank/DDBJ databases">
        <authorList>
            <person name="de Groot N.N."/>
        </authorList>
    </citation>
    <scope>NUCLEOTIDE SEQUENCE [LARGE SCALE GENOMIC DNA]</scope>
    <source>
        <strain evidence="2 3">CGMCC 1.10836</strain>
    </source>
</reference>
<accession>A0A1H8NLE6</accession>
<name>A0A1H8NLE6_9RHOB</name>
<protein>
    <submittedName>
        <fullName evidence="2">ParB-like nuclease domain-containing protein</fullName>
    </submittedName>
</protein>
<evidence type="ECO:0000313" key="2">
    <source>
        <dbReference type="EMBL" id="SEO30541.1"/>
    </source>
</evidence>
<keyword evidence="3" id="KW-1185">Reference proteome</keyword>